<dbReference type="NCBIfam" id="TIGR02453">
    <property type="entry name" value="TIGR02453 family protein"/>
    <property type="match status" value="1"/>
</dbReference>
<proteinExistence type="predicted"/>
<name>A0A099I9R4_CLOIN</name>
<dbReference type="InterPro" id="IPR015996">
    <property type="entry name" value="UCP028451"/>
</dbReference>
<sequence>MSIMMEYLRQLQKNNQRDWFQSHKELRKEAEAEFEELLQDLMERIVRFDPSISGFVPKELTFKQVRDTRFSKDKTPYLPAFRAHISAKGKLPIPVGYYVHLMPDNQSFLGGGLFADMFKDATAMMRDAIAAKPEEFSAIIEAPSFKDHFTITGTKLKRVPKGYDPDHSMASYLCHKSWCLEYPLMDNEVEDREKFLTLACTLFQAMKPFHDFMNTALQDFQFPQR</sequence>
<dbReference type="EMBL" id="JQIF01000025">
    <property type="protein sequence ID" value="KGJ53932.1"/>
    <property type="molecule type" value="Genomic_DNA"/>
</dbReference>
<dbReference type="PANTHER" id="PTHR36452">
    <property type="entry name" value="CHROMOSOME 12, WHOLE GENOME SHOTGUN SEQUENCE"/>
    <property type="match status" value="1"/>
</dbReference>
<evidence type="ECO:0000313" key="2">
    <source>
        <dbReference type="Proteomes" id="UP000030008"/>
    </source>
</evidence>
<reference evidence="1 2" key="1">
    <citation type="submission" date="2014-08" db="EMBL/GenBank/DDBJ databases">
        <title>Clostridium innocuum, an unnegligible vancomycin-resistant pathogen causing extra-intestinal infections.</title>
        <authorList>
            <person name="Feng Y."/>
            <person name="Chiu C.-H."/>
        </authorList>
    </citation>
    <scope>NUCLEOTIDE SEQUENCE [LARGE SCALE GENOMIC DNA]</scope>
    <source>
        <strain evidence="1 2">AN88</strain>
    </source>
</reference>
<comment type="caution">
    <text evidence="1">The sequence shown here is derived from an EMBL/GenBank/DDBJ whole genome shotgun (WGS) entry which is preliminary data.</text>
</comment>
<evidence type="ECO:0008006" key="3">
    <source>
        <dbReference type="Google" id="ProtNLM"/>
    </source>
</evidence>
<dbReference type="PIRSF" id="PIRSF028451">
    <property type="entry name" value="UCP028451"/>
    <property type="match status" value="1"/>
</dbReference>
<gene>
    <name evidence="1" type="ORF">CIAN88_06315</name>
</gene>
<dbReference type="PANTHER" id="PTHR36452:SF1">
    <property type="entry name" value="DUF2461 DOMAIN-CONTAINING PROTEIN"/>
    <property type="match status" value="1"/>
</dbReference>
<dbReference type="Proteomes" id="UP000030008">
    <property type="component" value="Unassembled WGS sequence"/>
</dbReference>
<protein>
    <recommendedName>
        <fullName evidence="3">TIGR02453 family protein</fullName>
    </recommendedName>
</protein>
<dbReference type="InterPro" id="IPR012808">
    <property type="entry name" value="CHP02453"/>
</dbReference>
<accession>A0A099I9R4</accession>
<dbReference type="Pfam" id="PF09365">
    <property type="entry name" value="DUF2461"/>
    <property type="match status" value="1"/>
</dbReference>
<dbReference type="RefSeq" id="WP_044904670.1">
    <property type="nucleotide sequence ID" value="NZ_JQIF01000025.1"/>
</dbReference>
<organism evidence="1 2">
    <name type="scientific">Clostridium innocuum</name>
    <dbReference type="NCBI Taxonomy" id="1522"/>
    <lineage>
        <taxon>Bacteria</taxon>
        <taxon>Bacillati</taxon>
        <taxon>Bacillota</taxon>
        <taxon>Clostridia</taxon>
        <taxon>Eubacteriales</taxon>
        <taxon>Clostridiaceae</taxon>
        <taxon>Clostridium</taxon>
    </lineage>
</organism>
<evidence type="ECO:0000313" key="1">
    <source>
        <dbReference type="EMBL" id="KGJ53932.1"/>
    </source>
</evidence>
<dbReference type="AlphaFoldDB" id="A0A099I9R4"/>